<comment type="subunit">
    <text evidence="2">Homodimer.</text>
</comment>
<keyword evidence="13" id="KW-1185">Reference proteome</keyword>
<dbReference type="InterPro" id="IPR036236">
    <property type="entry name" value="Znf_C2H2_sf"/>
</dbReference>
<dbReference type="PROSITE" id="PS50808">
    <property type="entry name" value="ZF_BED"/>
    <property type="match status" value="1"/>
</dbReference>
<evidence type="ECO:0000259" key="11">
    <source>
        <dbReference type="PROSITE" id="PS50808"/>
    </source>
</evidence>
<name>A0AAV6JXD7_9ERIC</name>
<dbReference type="Pfam" id="PF05699">
    <property type="entry name" value="Dimer_Tnp_hAT"/>
    <property type="match status" value="1"/>
</dbReference>
<evidence type="ECO:0000256" key="10">
    <source>
        <dbReference type="PROSITE-ProRule" id="PRU00027"/>
    </source>
</evidence>
<evidence type="ECO:0000256" key="6">
    <source>
        <dbReference type="ARBA" id="ARBA00023015"/>
    </source>
</evidence>
<evidence type="ECO:0000313" key="13">
    <source>
        <dbReference type="Proteomes" id="UP000823749"/>
    </source>
</evidence>
<dbReference type="InterPro" id="IPR008906">
    <property type="entry name" value="HATC_C_dom"/>
</dbReference>
<keyword evidence="5" id="KW-0862">Zinc</keyword>
<evidence type="ECO:0000256" key="1">
    <source>
        <dbReference type="ARBA" id="ARBA00004123"/>
    </source>
</evidence>
<dbReference type="Pfam" id="PF02892">
    <property type="entry name" value="zf-BED"/>
    <property type="match status" value="1"/>
</dbReference>
<keyword evidence="8" id="KW-0804">Transcription</keyword>
<comment type="subcellular location">
    <subcellularLocation>
        <location evidence="1">Nucleus</location>
    </subcellularLocation>
</comment>
<dbReference type="GO" id="GO:0005634">
    <property type="term" value="C:nucleus"/>
    <property type="evidence" value="ECO:0007669"/>
    <property type="project" value="UniProtKB-SubCell"/>
</dbReference>
<keyword evidence="6" id="KW-0805">Transcription regulation</keyword>
<keyword evidence="4 10" id="KW-0863">Zinc-finger</keyword>
<comment type="caution">
    <text evidence="12">The sequence shown here is derived from an EMBL/GenBank/DDBJ whole genome shotgun (WGS) entry which is preliminary data.</text>
</comment>
<proteinExistence type="predicted"/>
<evidence type="ECO:0000256" key="2">
    <source>
        <dbReference type="ARBA" id="ARBA00011738"/>
    </source>
</evidence>
<sequence length="716" mass="82291">MTRLGLLGFHSLYYGALDYFYQRSYNLAFGFICYGPDLAYIADKCTMEISEEAVIVDSSRLKSVVWNDFDRVKKGESYMAVCRHCKKKLSGSSTSGTSHLRNHLIRCRRRSNHDVSQLLSVKGKKKEVTVAFTNYNFNQEQRKSERPNFVHTRYEREQTNDGAVTSGNSSFDNKRSRFDLARMIILHGYPLSIVEHVGFQLFVRNLQPLFELVTFTGVEADCIEIYQKEKQKVYEVLDKLTGKISLSADMWSANENSGYFSLTAHFIDGDWQLKKKTLSFIKVDPSHTEDMLSEVIMTYLMDWDIDRKLFSMTCDSSSTNDNVVVRIRDRLSQNRFLLCNGQLFDVRCAANIIKLMVQDVLEALSEVIHKIRESIRYFRSSRATQEKFNEVAQLAGVDCNNCLCHDNPLCWNSTYFMLEVALQYKDAFSLLQEQDPLYKMCPSEVEWSRTSAITSYLKLFFEVTNVFTGTKYPTANIYFPEICDVHLQLIEWCQNADAYVSSLALKMKTKFDEYWKNCSLALAVAAILDPRFKMKLVEYYYPQIYDDSSTDCIDIVSNCMKALYNGHAICSPLDSHGQGLACQVGGGNESRDRLTGFDRFLHETSQSQNTKSDLDKYLEEPLFPRNMDFNILNWWKVHTPRYPILSMMARNILGIPMSKVSIESAFSTGDQMLDQCRSSLRPDTVQALMCAQDWMRNDSDDSKATSSHSALPLRTL</sequence>
<evidence type="ECO:0000256" key="7">
    <source>
        <dbReference type="ARBA" id="ARBA00023125"/>
    </source>
</evidence>
<gene>
    <name evidence="12" type="ORF">RHGRI_017331</name>
</gene>
<dbReference type="GO" id="GO:0003677">
    <property type="term" value="F:DNA binding"/>
    <property type="evidence" value="ECO:0007669"/>
    <property type="project" value="UniProtKB-KW"/>
</dbReference>
<keyword evidence="3" id="KW-0479">Metal-binding</keyword>
<dbReference type="Proteomes" id="UP000823749">
    <property type="component" value="Chromosome 6"/>
</dbReference>
<dbReference type="InterPro" id="IPR003656">
    <property type="entry name" value="Znf_BED"/>
</dbReference>
<reference evidence="12 13" key="1">
    <citation type="submission" date="2020-08" db="EMBL/GenBank/DDBJ databases">
        <title>Plant Genome Project.</title>
        <authorList>
            <person name="Zhang R.-G."/>
        </authorList>
    </citation>
    <scope>NUCLEOTIDE SEQUENCE [LARGE SCALE GENOMIC DNA]</scope>
    <source>
        <strain evidence="12">WSP0</strain>
        <tissue evidence="12">Leaf</tissue>
    </source>
</reference>
<dbReference type="GO" id="GO:0008270">
    <property type="term" value="F:zinc ion binding"/>
    <property type="evidence" value="ECO:0007669"/>
    <property type="project" value="UniProtKB-KW"/>
</dbReference>
<evidence type="ECO:0000256" key="5">
    <source>
        <dbReference type="ARBA" id="ARBA00022833"/>
    </source>
</evidence>
<feature type="domain" description="BED-type" evidence="11">
    <location>
        <begin position="60"/>
        <end position="115"/>
    </location>
</feature>
<dbReference type="GO" id="GO:0046983">
    <property type="term" value="F:protein dimerization activity"/>
    <property type="evidence" value="ECO:0007669"/>
    <property type="project" value="InterPro"/>
</dbReference>
<dbReference type="EMBL" id="JACTNZ010000006">
    <property type="protein sequence ID" value="KAG5544837.1"/>
    <property type="molecule type" value="Genomic_DNA"/>
</dbReference>
<dbReference type="InterPro" id="IPR052035">
    <property type="entry name" value="ZnF_BED_domain_contain"/>
</dbReference>
<dbReference type="SMART" id="SM00614">
    <property type="entry name" value="ZnF_BED"/>
    <property type="match status" value="1"/>
</dbReference>
<evidence type="ECO:0000313" key="12">
    <source>
        <dbReference type="EMBL" id="KAG5544837.1"/>
    </source>
</evidence>
<protein>
    <recommendedName>
        <fullName evidence="11">BED-type domain-containing protein</fullName>
    </recommendedName>
</protein>
<evidence type="ECO:0000256" key="9">
    <source>
        <dbReference type="ARBA" id="ARBA00023242"/>
    </source>
</evidence>
<dbReference type="SUPFAM" id="SSF57667">
    <property type="entry name" value="beta-beta-alpha zinc fingers"/>
    <property type="match status" value="1"/>
</dbReference>
<dbReference type="InterPro" id="IPR025525">
    <property type="entry name" value="hAT-like_transposase_RNase-H"/>
</dbReference>
<dbReference type="AlphaFoldDB" id="A0AAV6JXD7"/>
<organism evidence="12 13">
    <name type="scientific">Rhododendron griersonianum</name>
    <dbReference type="NCBI Taxonomy" id="479676"/>
    <lineage>
        <taxon>Eukaryota</taxon>
        <taxon>Viridiplantae</taxon>
        <taxon>Streptophyta</taxon>
        <taxon>Embryophyta</taxon>
        <taxon>Tracheophyta</taxon>
        <taxon>Spermatophyta</taxon>
        <taxon>Magnoliopsida</taxon>
        <taxon>eudicotyledons</taxon>
        <taxon>Gunneridae</taxon>
        <taxon>Pentapetalae</taxon>
        <taxon>asterids</taxon>
        <taxon>Ericales</taxon>
        <taxon>Ericaceae</taxon>
        <taxon>Ericoideae</taxon>
        <taxon>Rhodoreae</taxon>
        <taxon>Rhododendron</taxon>
    </lineage>
</organism>
<dbReference type="InterPro" id="IPR012337">
    <property type="entry name" value="RNaseH-like_sf"/>
</dbReference>
<evidence type="ECO:0000256" key="4">
    <source>
        <dbReference type="ARBA" id="ARBA00022771"/>
    </source>
</evidence>
<keyword evidence="9" id="KW-0539">Nucleus</keyword>
<accession>A0AAV6JXD7</accession>
<keyword evidence="7" id="KW-0238">DNA-binding</keyword>
<dbReference type="PANTHER" id="PTHR46481:SF11">
    <property type="entry name" value="ZINC FINGER BED DOMAIN-CONTAINING PROTEIN RICESLEEPER 2-LIKE"/>
    <property type="match status" value="1"/>
</dbReference>
<dbReference type="PANTHER" id="PTHR46481">
    <property type="entry name" value="ZINC FINGER BED DOMAIN-CONTAINING PROTEIN 4"/>
    <property type="match status" value="1"/>
</dbReference>
<evidence type="ECO:0000256" key="3">
    <source>
        <dbReference type="ARBA" id="ARBA00022723"/>
    </source>
</evidence>
<evidence type="ECO:0000256" key="8">
    <source>
        <dbReference type="ARBA" id="ARBA00023163"/>
    </source>
</evidence>
<dbReference type="SUPFAM" id="SSF53098">
    <property type="entry name" value="Ribonuclease H-like"/>
    <property type="match status" value="1"/>
</dbReference>
<dbReference type="Pfam" id="PF14372">
    <property type="entry name" value="hAT-like_RNase-H"/>
    <property type="match status" value="1"/>
</dbReference>